<name>A0A4R6Y534_9BURK</name>
<evidence type="ECO:0000313" key="1">
    <source>
        <dbReference type="EMBL" id="TDR27032.1"/>
    </source>
</evidence>
<dbReference type="RefSeq" id="WP_133621626.1">
    <property type="nucleotide sequence ID" value="NZ_SNZE01000052.1"/>
</dbReference>
<dbReference type="NCBIfam" id="NF033819">
    <property type="entry name" value="IS66_TnpB"/>
    <property type="match status" value="1"/>
</dbReference>
<dbReference type="EMBL" id="SNZE01000052">
    <property type="protein sequence ID" value="TDR27032.1"/>
    <property type="molecule type" value="Genomic_DNA"/>
</dbReference>
<accession>A0A4R6Y534</accession>
<reference evidence="1 2" key="1">
    <citation type="submission" date="2019-03" db="EMBL/GenBank/DDBJ databases">
        <title>Genomic Encyclopedia of Type Strains, Phase IV (KMG-IV): sequencing the most valuable type-strain genomes for metagenomic binning, comparative biology and taxonomic classification.</title>
        <authorList>
            <person name="Goeker M."/>
        </authorList>
    </citation>
    <scope>NUCLEOTIDE SEQUENCE [LARGE SCALE GENOMIC DNA]</scope>
    <source>
        <strain evidence="1 2">DSM 102852</strain>
    </source>
</reference>
<evidence type="ECO:0000313" key="2">
    <source>
        <dbReference type="Proteomes" id="UP000294480"/>
    </source>
</evidence>
<proteinExistence type="predicted"/>
<dbReference type="PANTHER" id="PTHR36455">
    <property type="match status" value="1"/>
</dbReference>
<dbReference type="InterPro" id="IPR008878">
    <property type="entry name" value="Transposase_IS66_Orf2"/>
</dbReference>
<sequence length="112" mass="13058">MIHCESLLCVIEPMDMRRGADGLSTWLQSQLGRMPDAGTAFIFSNRRHTRIKIAVWDGNGVWLCMRRLHQGSFVWPRVGDSTFELSVTEWQWLIQGVDWQRLTTQLPDGWRL</sequence>
<keyword evidence="2" id="KW-1185">Reference proteome</keyword>
<organism evidence="1 2">
    <name type="scientific">Hydromonas duriensis</name>
    <dbReference type="NCBI Taxonomy" id="1527608"/>
    <lineage>
        <taxon>Bacteria</taxon>
        <taxon>Pseudomonadati</taxon>
        <taxon>Pseudomonadota</taxon>
        <taxon>Betaproteobacteria</taxon>
        <taxon>Burkholderiales</taxon>
        <taxon>Burkholderiaceae</taxon>
        <taxon>Hydromonas</taxon>
    </lineage>
</organism>
<dbReference type="Proteomes" id="UP000294480">
    <property type="component" value="Unassembled WGS sequence"/>
</dbReference>
<gene>
    <name evidence="1" type="ORF">DFR44_1521</name>
</gene>
<protein>
    <submittedName>
        <fullName evidence="1">Transposase</fullName>
    </submittedName>
</protein>
<dbReference type="Pfam" id="PF05717">
    <property type="entry name" value="TnpB_IS66"/>
    <property type="match status" value="1"/>
</dbReference>
<dbReference type="AlphaFoldDB" id="A0A4R6Y534"/>
<comment type="caution">
    <text evidence="1">The sequence shown here is derived from an EMBL/GenBank/DDBJ whole genome shotgun (WGS) entry which is preliminary data.</text>
</comment>
<dbReference type="PANTHER" id="PTHR36455:SF1">
    <property type="entry name" value="BLR8292 PROTEIN"/>
    <property type="match status" value="1"/>
</dbReference>
<dbReference type="OrthoDB" id="9801450at2"/>